<name>B0CTZ9_LACBS</name>
<dbReference type="GO" id="GO:0005634">
    <property type="term" value="C:nucleus"/>
    <property type="evidence" value="ECO:0007669"/>
    <property type="project" value="UniProtKB-ARBA"/>
</dbReference>
<evidence type="ECO:0000256" key="6">
    <source>
        <dbReference type="SAM" id="MobiDB-lite"/>
    </source>
</evidence>
<evidence type="ECO:0000256" key="3">
    <source>
        <dbReference type="ARBA" id="ARBA00022771"/>
    </source>
</evidence>
<dbReference type="InterPro" id="IPR013087">
    <property type="entry name" value="Znf_C2H2_type"/>
</dbReference>
<evidence type="ECO:0000259" key="7">
    <source>
        <dbReference type="PROSITE" id="PS50157"/>
    </source>
</evidence>
<dbReference type="GO" id="GO:0000978">
    <property type="term" value="F:RNA polymerase II cis-regulatory region sequence-specific DNA binding"/>
    <property type="evidence" value="ECO:0007669"/>
    <property type="project" value="TreeGrafter"/>
</dbReference>
<keyword evidence="3 5" id="KW-0863">Zinc-finger</keyword>
<evidence type="ECO:0000313" key="9">
    <source>
        <dbReference type="Proteomes" id="UP000001194"/>
    </source>
</evidence>
<dbReference type="Proteomes" id="UP000001194">
    <property type="component" value="Unassembled WGS sequence"/>
</dbReference>
<evidence type="ECO:0000313" key="8">
    <source>
        <dbReference type="EMBL" id="EDR14588.1"/>
    </source>
</evidence>
<dbReference type="PROSITE" id="PS50157">
    <property type="entry name" value="ZINC_FINGER_C2H2_2"/>
    <property type="match status" value="2"/>
</dbReference>
<evidence type="ECO:0000256" key="5">
    <source>
        <dbReference type="PROSITE-ProRule" id="PRU00042"/>
    </source>
</evidence>
<feature type="domain" description="C2H2-type" evidence="7">
    <location>
        <begin position="109"/>
        <end position="138"/>
    </location>
</feature>
<dbReference type="GO" id="GO:0000981">
    <property type="term" value="F:DNA-binding transcription factor activity, RNA polymerase II-specific"/>
    <property type="evidence" value="ECO:0007669"/>
    <property type="project" value="TreeGrafter"/>
</dbReference>
<proteinExistence type="predicted"/>
<dbReference type="PANTHER" id="PTHR19818">
    <property type="entry name" value="ZINC FINGER PROTEIN ZIC AND GLI"/>
    <property type="match status" value="1"/>
</dbReference>
<evidence type="ECO:0000256" key="1">
    <source>
        <dbReference type="ARBA" id="ARBA00022723"/>
    </source>
</evidence>
<keyword evidence="2" id="KW-0677">Repeat</keyword>
<dbReference type="GO" id="GO:0045944">
    <property type="term" value="P:positive regulation of transcription by RNA polymerase II"/>
    <property type="evidence" value="ECO:0007669"/>
    <property type="project" value="UniProtKB-ARBA"/>
</dbReference>
<sequence>MAGKGHSDGYSQNNIYSVSRSQGDILTHGRPDHDVWQGELDGGVAWKNFAPSVRSFRSSDKQAPLIPPPPPPHSPPSESTGSPSNSKWVVGSEALVKVTTKRRKKPAIYKCNFNNCKRDFTTKANQKHHKNAHLGIKPYGCVLGCGKDFGVGHAMKRHLKTCVKNVSKQPSDDVQQGGVEESLYPMLQVFPLSTPHPDSMCFSVQLEVTSDCLGLDEYDLTYKCPDDF</sequence>
<dbReference type="PROSITE" id="PS00028">
    <property type="entry name" value="ZINC_FINGER_C2H2_1"/>
    <property type="match status" value="1"/>
</dbReference>
<dbReference type="OrthoDB" id="3437960at2759"/>
<evidence type="ECO:0000256" key="4">
    <source>
        <dbReference type="ARBA" id="ARBA00022833"/>
    </source>
</evidence>
<organism evidence="9">
    <name type="scientific">Laccaria bicolor (strain S238N-H82 / ATCC MYA-4686)</name>
    <name type="common">Bicoloured deceiver</name>
    <name type="synonym">Laccaria laccata var. bicolor</name>
    <dbReference type="NCBI Taxonomy" id="486041"/>
    <lineage>
        <taxon>Eukaryota</taxon>
        <taxon>Fungi</taxon>
        <taxon>Dikarya</taxon>
        <taxon>Basidiomycota</taxon>
        <taxon>Agaricomycotina</taxon>
        <taxon>Agaricomycetes</taxon>
        <taxon>Agaricomycetidae</taxon>
        <taxon>Agaricales</taxon>
        <taxon>Agaricineae</taxon>
        <taxon>Hydnangiaceae</taxon>
        <taxon>Laccaria</taxon>
    </lineage>
</organism>
<dbReference type="HOGENOM" id="CLU_1214949_0_0_1"/>
<feature type="domain" description="C2H2-type" evidence="7">
    <location>
        <begin position="139"/>
        <end position="170"/>
    </location>
</feature>
<gene>
    <name evidence="8" type="ORF">LACBIDRAFT_321741</name>
</gene>
<dbReference type="InterPro" id="IPR050329">
    <property type="entry name" value="GLI_C2H2-zinc-finger"/>
</dbReference>
<feature type="compositionally biased region" description="Pro residues" evidence="6">
    <location>
        <begin position="65"/>
        <end position="75"/>
    </location>
</feature>
<dbReference type="SUPFAM" id="SSF57667">
    <property type="entry name" value="beta-beta-alpha zinc fingers"/>
    <property type="match status" value="1"/>
</dbReference>
<evidence type="ECO:0000256" key="2">
    <source>
        <dbReference type="ARBA" id="ARBA00022737"/>
    </source>
</evidence>
<dbReference type="Gene3D" id="3.30.160.60">
    <property type="entry name" value="Classic Zinc Finger"/>
    <property type="match status" value="1"/>
</dbReference>
<dbReference type="EMBL" id="DS547092">
    <property type="protein sequence ID" value="EDR14588.1"/>
    <property type="molecule type" value="Genomic_DNA"/>
</dbReference>
<reference evidence="8 9" key="1">
    <citation type="journal article" date="2008" name="Nature">
        <title>The genome of Laccaria bicolor provides insights into mycorrhizal symbiosis.</title>
        <authorList>
            <person name="Martin F."/>
            <person name="Aerts A."/>
            <person name="Ahren D."/>
            <person name="Brun A."/>
            <person name="Danchin E.G.J."/>
            <person name="Duchaussoy F."/>
            <person name="Gibon J."/>
            <person name="Kohler A."/>
            <person name="Lindquist E."/>
            <person name="Pereda V."/>
            <person name="Salamov A."/>
            <person name="Shapiro H.J."/>
            <person name="Wuyts J."/>
            <person name="Blaudez D."/>
            <person name="Buee M."/>
            <person name="Brokstein P."/>
            <person name="Canbaeck B."/>
            <person name="Cohen D."/>
            <person name="Courty P.E."/>
            <person name="Coutinho P.M."/>
            <person name="Delaruelle C."/>
            <person name="Detter J.C."/>
            <person name="Deveau A."/>
            <person name="DiFazio S."/>
            <person name="Duplessis S."/>
            <person name="Fraissinet-Tachet L."/>
            <person name="Lucic E."/>
            <person name="Frey-Klett P."/>
            <person name="Fourrey C."/>
            <person name="Feussner I."/>
            <person name="Gay G."/>
            <person name="Grimwood J."/>
            <person name="Hoegger P.J."/>
            <person name="Jain P."/>
            <person name="Kilaru S."/>
            <person name="Labbe J."/>
            <person name="Lin Y.C."/>
            <person name="Legue V."/>
            <person name="Le Tacon F."/>
            <person name="Marmeisse R."/>
            <person name="Melayah D."/>
            <person name="Montanini B."/>
            <person name="Muratet M."/>
            <person name="Nehls U."/>
            <person name="Niculita-Hirzel H."/>
            <person name="Oudot-Le Secq M.P."/>
            <person name="Peter M."/>
            <person name="Quesneville H."/>
            <person name="Rajashekar B."/>
            <person name="Reich M."/>
            <person name="Rouhier N."/>
            <person name="Schmutz J."/>
            <person name="Yin T."/>
            <person name="Chalot M."/>
            <person name="Henrissat B."/>
            <person name="Kuees U."/>
            <person name="Lucas S."/>
            <person name="Van de Peer Y."/>
            <person name="Podila G.K."/>
            <person name="Polle A."/>
            <person name="Pukkila P.J."/>
            <person name="Richardson P.M."/>
            <person name="Rouze P."/>
            <person name="Sanders I.R."/>
            <person name="Stajich J.E."/>
            <person name="Tunlid A."/>
            <person name="Tuskan G."/>
            <person name="Grigoriev I.V."/>
        </authorList>
    </citation>
    <scope>NUCLEOTIDE SEQUENCE [LARGE SCALE GENOMIC DNA]</scope>
    <source>
        <strain evidence="9">S238N-H82 / ATCC MYA-4686</strain>
    </source>
</reference>
<keyword evidence="1" id="KW-0479">Metal-binding</keyword>
<accession>B0CTZ9</accession>
<protein>
    <submittedName>
        <fullName evidence="8">Predicted protein</fullName>
    </submittedName>
</protein>
<feature type="compositionally biased region" description="Low complexity" evidence="6">
    <location>
        <begin position="76"/>
        <end position="86"/>
    </location>
</feature>
<dbReference type="InterPro" id="IPR036236">
    <property type="entry name" value="Znf_C2H2_sf"/>
</dbReference>
<dbReference type="GO" id="GO:0008270">
    <property type="term" value="F:zinc ion binding"/>
    <property type="evidence" value="ECO:0007669"/>
    <property type="project" value="UniProtKB-KW"/>
</dbReference>
<feature type="region of interest" description="Disordered" evidence="6">
    <location>
        <begin position="55"/>
        <end position="88"/>
    </location>
</feature>
<keyword evidence="9" id="KW-1185">Reference proteome</keyword>
<dbReference type="AlphaFoldDB" id="B0CTZ9"/>
<dbReference type="InParanoid" id="B0CTZ9"/>
<dbReference type="PANTHER" id="PTHR19818:SF139">
    <property type="entry name" value="PAIR-RULE PROTEIN ODD-PAIRED"/>
    <property type="match status" value="1"/>
</dbReference>
<dbReference type="KEGG" id="lbc:LACBIDRAFT_321741"/>
<dbReference type="GeneID" id="6070930"/>
<dbReference type="RefSeq" id="XP_001875147.1">
    <property type="nucleotide sequence ID" value="XM_001875112.1"/>
</dbReference>
<keyword evidence="4" id="KW-0862">Zinc</keyword>